<evidence type="ECO:0000259" key="1">
    <source>
        <dbReference type="Pfam" id="PF06985"/>
    </source>
</evidence>
<dbReference type="STRING" id="694573.A0A194V2K8"/>
<dbReference type="PANTHER" id="PTHR24148:SF64">
    <property type="entry name" value="HETEROKARYON INCOMPATIBILITY DOMAIN-CONTAINING PROTEIN"/>
    <property type="match status" value="1"/>
</dbReference>
<dbReference type="EMBL" id="KN714709">
    <property type="protein sequence ID" value="KUI58139.1"/>
    <property type="molecule type" value="Genomic_DNA"/>
</dbReference>
<reference evidence="3" key="1">
    <citation type="submission" date="2014-12" db="EMBL/GenBank/DDBJ databases">
        <title>Genome Sequence of Valsa Canker Pathogens Uncovers a Specific Adaption of Colonization on Woody Bark.</title>
        <authorList>
            <person name="Yin Z."/>
            <person name="Liu H."/>
            <person name="Gao X."/>
            <person name="Li Z."/>
            <person name="Song N."/>
            <person name="Ke X."/>
            <person name="Dai Q."/>
            <person name="Wu Y."/>
            <person name="Sun Y."/>
            <person name="Xu J.-R."/>
            <person name="Kang Z.K."/>
            <person name="Wang L."/>
            <person name="Huang L."/>
        </authorList>
    </citation>
    <scope>NUCLEOTIDE SEQUENCE [LARGE SCALE GENOMIC DNA]</scope>
    <source>
        <strain evidence="3">SXYL134</strain>
    </source>
</reference>
<dbReference type="Proteomes" id="UP000078576">
    <property type="component" value="Unassembled WGS sequence"/>
</dbReference>
<dbReference type="InterPro" id="IPR010730">
    <property type="entry name" value="HET"/>
</dbReference>
<dbReference type="InterPro" id="IPR052895">
    <property type="entry name" value="HetReg/Transcr_Mod"/>
</dbReference>
<keyword evidence="3" id="KW-1185">Reference proteome</keyword>
<evidence type="ECO:0000313" key="2">
    <source>
        <dbReference type="EMBL" id="KUI58139.1"/>
    </source>
</evidence>
<accession>A0A194V2K8</accession>
<name>A0A194V2K8_CYTMA</name>
<dbReference type="Pfam" id="PF06985">
    <property type="entry name" value="HET"/>
    <property type="match status" value="1"/>
</dbReference>
<sequence length="380" mass="42842">MATAYRYSPLSPDTDDIRLLTLKPGKEADGIAITLQHCPLVAAAGQYEAFSYVWGSTDDPTTIEVEGVLPIGNSFLSITQNLAVALRHLRSPDVSRIFWIDAICIDQQTRQESSEQVLRMGDIYGMAARVEDAAVELESRTRYRILSIADSFNMNQNLSLAYLVCRTQLLKCADPRDKIYAILGIASDIQHVKPDYTLTTMQVYRDVMVHKMYSNDLKYLRYCEIDNRKLSGPTWVPDWSSPMKTERLWNTCAASSAWAPVGMRRDLELFRISAIRVGFLCQMDELSIPTFDMNLIASQIARLAPAQVDSLTYKTGCSSLLEAFCARWRAWTLPPRAVLKCTSQLYRRASRPFVTVFGGRKGAYPLSPTTSVRILATFTW</sequence>
<dbReference type="OrthoDB" id="3477286at2759"/>
<protein>
    <submittedName>
        <fullName evidence="2">Heterokaryon incompatibility protein 6, OR allele</fullName>
    </submittedName>
</protein>
<dbReference type="AlphaFoldDB" id="A0A194V2K8"/>
<feature type="domain" description="Heterokaryon incompatibility" evidence="1">
    <location>
        <begin position="47"/>
        <end position="137"/>
    </location>
</feature>
<dbReference type="PANTHER" id="PTHR24148">
    <property type="entry name" value="ANKYRIN REPEAT DOMAIN-CONTAINING PROTEIN 39 HOMOLOG-RELATED"/>
    <property type="match status" value="1"/>
</dbReference>
<gene>
    <name evidence="2" type="ORF">VP1G_05418</name>
</gene>
<proteinExistence type="predicted"/>
<organism evidence="2 3">
    <name type="scientific">Cytospora mali</name>
    <name type="common">Apple Valsa canker fungus</name>
    <name type="synonym">Valsa mali</name>
    <dbReference type="NCBI Taxonomy" id="578113"/>
    <lineage>
        <taxon>Eukaryota</taxon>
        <taxon>Fungi</taxon>
        <taxon>Dikarya</taxon>
        <taxon>Ascomycota</taxon>
        <taxon>Pezizomycotina</taxon>
        <taxon>Sordariomycetes</taxon>
        <taxon>Sordariomycetidae</taxon>
        <taxon>Diaporthales</taxon>
        <taxon>Cytosporaceae</taxon>
        <taxon>Cytospora</taxon>
    </lineage>
</organism>
<evidence type="ECO:0000313" key="3">
    <source>
        <dbReference type="Proteomes" id="UP000078576"/>
    </source>
</evidence>